<sequence>MYDANYLATRLAAGSAENRDAAFLVLPDLDRHITYKQFFAGSERIARLLSDRGLAAGDRVLVYAPKSATSLELYFGCLIAGFVYVSINPGLPIDNMSYFLSDVEPKAVVCGEKDRVAMAREAEGSGAHLFTLDADETGTLIDARNAVEPGFQAVPREAADIAAILYTSGTTGKPKGAVHTHHSLWSNAEALVASWKFARDDVLIHALPIFHLHGLFTATNVVLASGGSCRYLPRFEPKAVLDEMPVSTALMGVPPFYMQLLETRELEQAAKNMRVFISGSAPMLPQTHRAWHERTGKTIIERYGMTECSMIASNPYDEARKPNTVGFPLPGVTVRITDVKSGETVENGHFGMIEIKGPNLFREYWNKPEKTAADHTEDGFFISGDFGRYDADGYLSVLCRVKDAVFTSEGTVLPKEVEEILDEDAAVAESAVISVPTPSGSAAPVAILVANPGAQIDTERLKSAVDAKLDAFKQPVRYIPVGTMPRNAMGKVQKAALRETYATCLETADEKSCEHA</sequence>
<dbReference type="Proteomes" id="UP000004310">
    <property type="component" value="Unassembled WGS sequence"/>
</dbReference>
<accession>Q0G3G3</accession>
<comment type="similarity">
    <text evidence="1">Belongs to the ATP-dependent AMP-binding enzyme family.</text>
</comment>
<dbReference type="InterPro" id="IPR000873">
    <property type="entry name" value="AMP-dep_synth/lig_dom"/>
</dbReference>
<dbReference type="PROSITE" id="PS00455">
    <property type="entry name" value="AMP_BINDING"/>
    <property type="match status" value="1"/>
</dbReference>
<feature type="domain" description="AMP-dependent synthetase/ligase" evidence="2">
    <location>
        <begin position="16"/>
        <end position="365"/>
    </location>
</feature>
<dbReference type="Pfam" id="PF13193">
    <property type="entry name" value="AMP-binding_C"/>
    <property type="match status" value="1"/>
</dbReference>
<dbReference type="GO" id="GO:0006631">
    <property type="term" value="P:fatty acid metabolic process"/>
    <property type="evidence" value="ECO:0007669"/>
    <property type="project" value="TreeGrafter"/>
</dbReference>
<dbReference type="InterPro" id="IPR045851">
    <property type="entry name" value="AMP-bd_C_sf"/>
</dbReference>
<proteinExistence type="inferred from homology"/>
<dbReference type="InterPro" id="IPR020845">
    <property type="entry name" value="AMP-binding_CS"/>
</dbReference>
<name>Q0G3G3_9HYPH</name>
<dbReference type="Gene3D" id="3.40.50.12780">
    <property type="entry name" value="N-terminal domain of ligase-like"/>
    <property type="match status" value="1"/>
</dbReference>
<dbReference type="GO" id="GO:0031956">
    <property type="term" value="F:medium-chain fatty acid-CoA ligase activity"/>
    <property type="evidence" value="ECO:0007669"/>
    <property type="project" value="TreeGrafter"/>
</dbReference>
<dbReference type="PANTHER" id="PTHR43201:SF8">
    <property type="entry name" value="ACYL-COA SYNTHETASE FAMILY MEMBER 3"/>
    <property type="match status" value="1"/>
</dbReference>
<dbReference type="AlphaFoldDB" id="Q0G3G3"/>
<reference evidence="4 5" key="1">
    <citation type="journal article" date="2010" name="J. Bacteriol.">
        <title>Genome sequence of Fulvimarina pelagi HTCC2506T, a Mn(II)-oxidizing alphaproteobacterium possessing an aerobic anoxygenic photosynthetic gene cluster and Xanthorhodopsin.</title>
        <authorList>
            <person name="Kang I."/>
            <person name="Oh H.M."/>
            <person name="Lim S.I."/>
            <person name="Ferriera S."/>
            <person name="Giovannoni S.J."/>
            <person name="Cho J.C."/>
        </authorList>
    </citation>
    <scope>NUCLEOTIDE SEQUENCE [LARGE SCALE GENOMIC DNA]</scope>
    <source>
        <strain evidence="4 5">HTCC2506</strain>
    </source>
</reference>
<dbReference type="PANTHER" id="PTHR43201">
    <property type="entry name" value="ACYL-COA SYNTHETASE"/>
    <property type="match status" value="1"/>
</dbReference>
<gene>
    <name evidence="4" type="ORF">FP2506_15584</name>
</gene>
<dbReference type="Gene3D" id="3.30.300.30">
    <property type="match status" value="1"/>
</dbReference>
<evidence type="ECO:0000259" key="3">
    <source>
        <dbReference type="Pfam" id="PF13193"/>
    </source>
</evidence>
<evidence type="ECO:0000256" key="1">
    <source>
        <dbReference type="ARBA" id="ARBA00006432"/>
    </source>
</evidence>
<evidence type="ECO:0000259" key="2">
    <source>
        <dbReference type="Pfam" id="PF00501"/>
    </source>
</evidence>
<organism evidence="4 5">
    <name type="scientific">Fulvimarina pelagi HTCC2506</name>
    <dbReference type="NCBI Taxonomy" id="314231"/>
    <lineage>
        <taxon>Bacteria</taxon>
        <taxon>Pseudomonadati</taxon>
        <taxon>Pseudomonadota</taxon>
        <taxon>Alphaproteobacteria</taxon>
        <taxon>Hyphomicrobiales</taxon>
        <taxon>Aurantimonadaceae</taxon>
        <taxon>Fulvimarina</taxon>
    </lineage>
</organism>
<dbReference type="InterPro" id="IPR042099">
    <property type="entry name" value="ANL_N_sf"/>
</dbReference>
<dbReference type="eggNOG" id="COG0318">
    <property type="taxonomic scope" value="Bacteria"/>
</dbReference>
<evidence type="ECO:0000313" key="5">
    <source>
        <dbReference type="Proteomes" id="UP000004310"/>
    </source>
</evidence>
<dbReference type="HOGENOM" id="CLU_000022_59_0_5"/>
<dbReference type="Pfam" id="PF00501">
    <property type="entry name" value="AMP-binding"/>
    <property type="match status" value="1"/>
</dbReference>
<dbReference type="InterPro" id="IPR025110">
    <property type="entry name" value="AMP-bd_C"/>
</dbReference>
<dbReference type="RefSeq" id="WP_007068241.1">
    <property type="nucleotide sequence ID" value="NZ_DS022272.1"/>
</dbReference>
<dbReference type="EMBL" id="AATP01000002">
    <property type="protein sequence ID" value="EAU41868.1"/>
    <property type="molecule type" value="Genomic_DNA"/>
</dbReference>
<dbReference type="SUPFAM" id="SSF56801">
    <property type="entry name" value="Acetyl-CoA synthetase-like"/>
    <property type="match status" value="1"/>
</dbReference>
<dbReference type="NCBIfam" id="NF005702">
    <property type="entry name" value="PRK07514.1"/>
    <property type="match status" value="1"/>
</dbReference>
<evidence type="ECO:0000313" key="4">
    <source>
        <dbReference type="EMBL" id="EAU41868.1"/>
    </source>
</evidence>
<keyword evidence="5" id="KW-1185">Reference proteome</keyword>
<comment type="caution">
    <text evidence="4">The sequence shown here is derived from an EMBL/GenBank/DDBJ whole genome shotgun (WGS) entry which is preliminary data.</text>
</comment>
<protein>
    <submittedName>
        <fullName evidence="4">Malonyl-CoA synthase</fullName>
    </submittedName>
</protein>
<feature type="domain" description="AMP-binding enzyme C-terminal" evidence="3">
    <location>
        <begin position="416"/>
        <end position="491"/>
    </location>
</feature>
<dbReference type="STRING" id="217511.GCA_001463845_02777"/>